<dbReference type="Proteomes" id="UP000659654">
    <property type="component" value="Unassembled WGS sequence"/>
</dbReference>
<dbReference type="EMBL" id="CAJFDI010000004">
    <property type="protein sequence ID" value="CAD5226074.1"/>
    <property type="molecule type" value="Genomic_DNA"/>
</dbReference>
<dbReference type="Proteomes" id="UP000582659">
    <property type="component" value="Unassembled WGS sequence"/>
</dbReference>
<organism evidence="2 3">
    <name type="scientific">Bursaphelenchus xylophilus</name>
    <name type="common">Pinewood nematode worm</name>
    <name type="synonym">Aphelenchoides xylophilus</name>
    <dbReference type="NCBI Taxonomy" id="6326"/>
    <lineage>
        <taxon>Eukaryota</taxon>
        <taxon>Metazoa</taxon>
        <taxon>Ecdysozoa</taxon>
        <taxon>Nematoda</taxon>
        <taxon>Chromadorea</taxon>
        <taxon>Rhabditida</taxon>
        <taxon>Tylenchina</taxon>
        <taxon>Tylenchomorpha</taxon>
        <taxon>Aphelenchoidea</taxon>
        <taxon>Aphelenchoididae</taxon>
        <taxon>Bursaphelenchus</taxon>
    </lineage>
</organism>
<evidence type="ECO:0000256" key="1">
    <source>
        <dbReference type="SAM" id="Phobius"/>
    </source>
</evidence>
<evidence type="ECO:0000313" key="2">
    <source>
        <dbReference type="EMBL" id="CAD5226074.1"/>
    </source>
</evidence>
<sequence>MFLSCLSWAARGYQIYLICDSRARYDGFSPKPFGDSGFECISLEEKAGMSRLTVLLLIAFMCTMLMVSVRPSPIHQQPLNTDVYLRFRRNAQNSRPTRADEYVQPFIRFRKNYQLPYDVSFDYVPYMTRI</sequence>
<protein>
    <submittedName>
        <fullName evidence="2">(pine wood nematode) hypothetical protein</fullName>
    </submittedName>
</protein>
<dbReference type="EMBL" id="CAJFCV020000004">
    <property type="protein sequence ID" value="CAG9115370.1"/>
    <property type="molecule type" value="Genomic_DNA"/>
</dbReference>
<keyword evidence="1" id="KW-0812">Transmembrane</keyword>
<name>A0A7I8WSI1_BURXY</name>
<keyword evidence="3" id="KW-1185">Reference proteome</keyword>
<feature type="transmembrane region" description="Helical" evidence="1">
    <location>
        <begin position="52"/>
        <end position="69"/>
    </location>
</feature>
<accession>A0A7I8WSI1</accession>
<reference evidence="2" key="1">
    <citation type="submission" date="2020-09" db="EMBL/GenBank/DDBJ databases">
        <authorList>
            <person name="Kikuchi T."/>
        </authorList>
    </citation>
    <scope>NUCLEOTIDE SEQUENCE</scope>
    <source>
        <strain evidence="2">Ka4C1</strain>
    </source>
</reference>
<dbReference type="AlphaFoldDB" id="A0A7I8WSI1"/>
<proteinExistence type="predicted"/>
<comment type="caution">
    <text evidence="2">The sequence shown here is derived from an EMBL/GenBank/DDBJ whole genome shotgun (WGS) entry which is preliminary data.</text>
</comment>
<dbReference type="OrthoDB" id="10581301at2759"/>
<keyword evidence="1" id="KW-0472">Membrane</keyword>
<keyword evidence="1" id="KW-1133">Transmembrane helix</keyword>
<gene>
    <name evidence="2" type="ORF">BXYJ_LOCUS8863</name>
</gene>
<evidence type="ECO:0000313" key="3">
    <source>
        <dbReference type="Proteomes" id="UP000659654"/>
    </source>
</evidence>